<dbReference type="FunCoup" id="B4MEZ7">
    <property type="interactions" value="273"/>
</dbReference>
<feature type="region of interest" description="Disordered" evidence="4">
    <location>
        <begin position="1084"/>
        <end position="1106"/>
    </location>
</feature>
<feature type="compositionally biased region" description="Gly residues" evidence="4">
    <location>
        <begin position="1302"/>
        <end position="1313"/>
    </location>
</feature>
<feature type="compositionally biased region" description="Low complexity" evidence="4">
    <location>
        <begin position="913"/>
        <end position="927"/>
    </location>
</feature>
<feature type="region of interest" description="Disordered" evidence="4">
    <location>
        <begin position="1298"/>
        <end position="1338"/>
    </location>
</feature>
<feature type="region of interest" description="Disordered" evidence="4">
    <location>
        <begin position="1541"/>
        <end position="1575"/>
    </location>
</feature>
<feature type="compositionally biased region" description="Basic and acidic residues" evidence="4">
    <location>
        <begin position="159"/>
        <end position="183"/>
    </location>
</feature>
<feature type="compositionally biased region" description="Basic and acidic residues" evidence="4">
    <location>
        <begin position="24"/>
        <end position="33"/>
    </location>
</feature>
<feature type="compositionally biased region" description="Polar residues" evidence="4">
    <location>
        <begin position="869"/>
        <end position="880"/>
    </location>
</feature>
<dbReference type="OrthoDB" id="7668649at2759"/>
<dbReference type="STRING" id="7244.B4MEZ7"/>
<feature type="compositionally biased region" description="Polar residues" evidence="4">
    <location>
        <begin position="491"/>
        <end position="503"/>
    </location>
</feature>
<gene>
    <name evidence="6" type="primary">Dvir\GJ20040</name>
    <name evidence="6" type="ORF">Dvir_GJ20040</name>
</gene>
<dbReference type="SMR" id="B4MEZ7"/>
<feature type="compositionally biased region" description="Low complexity" evidence="4">
    <location>
        <begin position="881"/>
        <end position="895"/>
    </location>
</feature>
<evidence type="ECO:0000256" key="2">
    <source>
        <dbReference type="ARBA" id="ARBA00009200"/>
    </source>
</evidence>
<feature type="compositionally biased region" description="Polar residues" evidence="4">
    <location>
        <begin position="1034"/>
        <end position="1052"/>
    </location>
</feature>
<feature type="compositionally biased region" description="Low complexity" evidence="4">
    <location>
        <begin position="451"/>
        <end position="471"/>
    </location>
</feature>
<feature type="compositionally biased region" description="Polar residues" evidence="4">
    <location>
        <begin position="1059"/>
        <end position="1071"/>
    </location>
</feature>
<evidence type="ECO:0000256" key="1">
    <source>
        <dbReference type="ARBA" id="ARBA00004123"/>
    </source>
</evidence>
<dbReference type="InterPro" id="IPR024670">
    <property type="entry name" value="BCL9_beta-catenin-bd_dom"/>
</dbReference>
<comment type="similarity">
    <text evidence="2">Belongs to the BCL9 family.</text>
</comment>
<feature type="compositionally biased region" description="Polar residues" evidence="4">
    <location>
        <begin position="84"/>
        <end position="102"/>
    </location>
</feature>
<proteinExistence type="inferred from homology"/>
<feature type="compositionally biased region" description="Low complexity" evidence="4">
    <location>
        <begin position="831"/>
        <end position="848"/>
    </location>
</feature>
<dbReference type="HOGENOM" id="CLU_251426_0_0_1"/>
<feature type="region of interest" description="Disordered" evidence="4">
    <location>
        <begin position="1"/>
        <end position="212"/>
    </location>
</feature>
<name>B4MEZ7_DROVI</name>
<dbReference type="GO" id="GO:0005634">
    <property type="term" value="C:nucleus"/>
    <property type="evidence" value="ECO:0007669"/>
    <property type="project" value="UniProtKB-SubCell"/>
</dbReference>
<evidence type="ECO:0000313" key="6">
    <source>
        <dbReference type="EMBL" id="EDW71098.2"/>
    </source>
</evidence>
<sequence>MLSATTGGVSQSSPTNPDGANKIDGLKTVKVKTEPFSTLSPENASNQNQTMSDEVDAPAKNISSASNNNNNNNNNSNNNNNNNGSKITTNPNTSNVNASGTSDVGVGGGGVPVPASALRQNLSNNSANSPPNNAGDHSNTNSNSSNSNNSGSLSQRVNSEGDLHPEDLLKKKKSSAKDEDCAKPKQASTSGNSALEKVSGNNSSGGVGSSNTKVGAAAAANAVKEEPSDLLGSLGNMKKEDNFSPSMSPVGFGSIGGPSGNIGPDRSVTPVKMELSSNITEKPSSIMGLSSENDIGGCNALVNSLDADRMNDANASNSNITGGPVGGPAGSGPGLGVSLGIGINVSPGASNFMGGNNSVGNALGNCLDYMQQQNHIFVFSTQLANNGAESVLSGQFQTIIAYHCTQPATKSFLEDFFMKNPMKMNKLQRQNSLGLGICNMPGPGGGQSWLNPNANSNNNLNPNPNSNPNLAKILQSQQKPGVAAAAGPKSHFNSQADNSSNKRNAFADPSPADSLVNDSDLMCWETANANQSAVNRNSLDGAQGTAASESHAMKLMEGSVDSVLGKCNSDLSTDNNIISLQGVKVPDENLTPQQRQHREEQLAKLKKMNQFLFPEQDSGPGQLNKLPNDSAMGSIMMSMPGGGATNAQMRQMQLQMQAAQKSQDHMPVQLGEDVLMPLPADVIGEIGAVMSCNSGQKNNLSCGPQTTAPTAAAASGGPVAGGPGGGGGMNVNMNVGMQCSNNPNLMADSPEMMGGFGNTNCVMGIGVGAGAGDKGGIGSQEAMPLPQGGMAPMEWTKIQQQFFEERLKVGKPACRPSGMPGPGTGAGGPGSQQPLIASGSVSSAGSIVNPSNSVMRNNVQGPPPPYHPTQRSASVPIATQSPNPSSPNNLSLPSPRTAGALGLPSNSPNMDLPIPNSSAASISTTANMGPITTSKNCFQPDAAGSPSSRHRGAGGNPANVLNHHLNSNPSTPLAHLSPKELESFNSTSSGGDLKSTRPSPQRPRTPGNGNANPNSSNHLIEPNNMDSRFPATSPGLNFNAHPQLQNNPNTAMNAYKGPNGNNPLEVNRQNCVSGGQPVQFARRADNMPLNPNSSNRPPPNKMAQNFDPISSLAQMSQQLTSCVSGVGSPAGGMNMMGPGPVDMNMEHGGGMVPGLDATSMDHMSHAAGSNAPNNCHPINPLINSMGQRMLNPKMAGLSPGFSPGPNGVVRDGSGPVGPGSGYHGILPPGARMMGRMPVNFGPNFNPNIQVKASTPNTIQYMPVRPQNNNNNSNNNGNVRMAPSLEFLQRYANPQMANSVGGHTMGNDGGGGPMMIGAGPMNINSPSEQQQQQQNKMGNNHGGNGINMNFFQNCNQLTGLDDEGALGVGMPGHDMSIGQTPMIRGMRPHGMRQHGGLGVRLQAPGGNIVNRHQGQFPGASDGLDCNDPSVMFSNGPGSCNSSPAMFAAAQGQPKGQHIKPLPGNMCQSQVVPNVGMQGPAPVQVQGQGHPGMGGPNNSNLMSSVGNGGGSGGGIGVNFVGPSSNDLKYAQQYHSFQQQLYATNTRSQQQQQQQQGGGNMIAMPSNLSPNPAFFVNK</sequence>
<feature type="compositionally biased region" description="Polar residues" evidence="4">
    <location>
        <begin position="35"/>
        <end position="52"/>
    </location>
</feature>
<feature type="domain" description="B-cell lymphoma 9 beta-catenin binding" evidence="5">
    <location>
        <begin position="589"/>
        <end position="622"/>
    </location>
</feature>
<evidence type="ECO:0000256" key="3">
    <source>
        <dbReference type="ARBA" id="ARBA00023242"/>
    </source>
</evidence>
<dbReference type="EMBL" id="CH940665">
    <property type="protein sequence ID" value="EDW71098.2"/>
    <property type="molecule type" value="Genomic_DNA"/>
</dbReference>
<dbReference type="Pfam" id="PF11502">
    <property type="entry name" value="BCL9"/>
    <property type="match status" value="1"/>
</dbReference>
<dbReference type="eggNOG" id="ENOG502QYJW">
    <property type="taxonomic scope" value="Eukaryota"/>
</dbReference>
<feature type="compositionally biased region" description="Low complexity" evidence="4">
    <location>
        <begin position="1086"/>
        <end position="1095"/>
    </location>
</feature>
<keyword evidence="3" id="KW-0539">Nucleus</keyword>
<feature type="compositionally biased region" description="Polar residues" evidence="4">
    <location>
        <begin position="1"/>
        <end position="18"/>
    </location>
</feature>
<feature type="compositionally biased region" description="Low complexity" evidence="4">
    <location>
        <begin position="123"/>
        <end position="154"/>
    </location>
</feature>
<organism evidence="6 7">
    <name type="scientific">Drosophila virilis</name>
    <name type="common">Fruit fly</name>
    <dbReference type="NCBI Taxonomy" id="7244"/>
    <lineage>
        <taxon>Eukaryota</taxon>
        <taxon>Metazoa</taxon>
        <taxon>Ecdysozoa</taxon>
        <taxon>Arthropoda</taxon>
        <taxon>Hexapoda</taxon>
        <taxon>Insecta</taxon>
        <taxon>Pterygota</taxon>
        <taxon>Neoptera</taxon>
        <taxon>Endopterygota</taxon>
        <taxon>Diptera</taxon>
        <taxon>Brachycera</taxon>
        <taxon>Muscomorpha</taxon>
        <taxon>Ephydroidea</taxon>
        <taxon>Drosophilidae</taxon>
        <taxon>Drosophila</taxon>
    </lineage>
</organism>
<protein>
    <recommendedName>
        <fullName evidence="5">B-cell lymphoma 9 beta-catenin binding domain-containing protein</fullName>
    </recommendedName>
</protein>
<dbReference type="InParanoid" id="B4MEZ7"/>
<evidence type="ECO:0000313" key="7">
    <source>
        <dbReference type="Proteomes" id="UP000008792"/>
    </source>
</evidence>
<evidence type="ECO:0000259" key="5">
    <source>
        <dbReference type="Pfam" id="PF11502"/>
    </source>
</evidence>
<keyword evidence="7" id="KW-1185">Reference proteome</keyword>
<feature type="compositionally biased region" description="Low complexity" evidence="4">
    <location>
        <begin position="996"/>
        <end position="1017"/>
    </location>
</feature>
<feature type="compositionally biased region" description="Low complexity" evidence="4">
    <location>
        <begin position="1328"/>
        <end position="1338"/>
    </location>
</feature>
<feature type="compositionally biased region" description="Low complexity" evidence="4">
    <location>
        <begin position="61"/>
        <end position="83"/>
    </location>
</feature>
<comment type="subcellular location">
    <subcellularLocation>
        <location evidence="1">Nucleus</location>
    </subcellularLocation>
</comment>
<feature type="compositionally biased region" description="Polar residues" evidence="4">
    <location>
        <begin position="849"/>
        <end position="860"/>
    </location>
</feature>
<feature type="compositionally biased region" description="Gly residues" evidence="4">
    <location>
        <begin position="820"/>
        <end position="830"/>
    </location>
</feature>
<reference evidence="6 7" key="1">
    <citation type="journal article" date="2007" name="Nature">
        <title>Evolution of genes and genomes on the Drosophila phylogeny.</title>
        <authorList>
            <consortium name="Drosophila 12 Genomes Consortium"/>
            <person name="Clark A.G."/>
            <person name="Eisen M.B."/>
            <person name="Smith D.R."/>
            <person name="Bergman C.M."/>
            <person name="Oliver B."/>
            <person name="Markow T.A."/>
            <person name="Kaufman T.C."/>
            <person name="Kellis M."/>
            <person name="Gelbart W."/>
            <person name="Iyer V.N."/>
            <person name="Pollard D.A."/>
            <person name="Sackton T.B."/>
            <person name="Larracuente A.M."/>
            <person name="Singh N.D."/>
            <person name="Abad J.P."/>
            <person name="Abt D.N."/>
            <person name="Adryan B."/>
            <person name="Aguade M."/>
            <person name="Akashi H."/>
            <person name="Anderson W.W."/>
            <person name="Aquadro C.F."/>
            <person name="Ardell D.H."/>
            <person name="Arguello R."/>
            <person name="Artieri C.G."/>
            <person name="Barbash D.A."/>
            <person name="Barker D."/>
            <person name="Barsanti P."/>
            <person name="Batterham P."/>
            <person name="Batzoglou S."/>
            <person name="Begun D."/>
            <person name="Bhutkar A."/>
            <person name="Blanco E."/>
            <person name="Bosak S.A."/>
            <person name="Bradley R.K."/>
            <person name="Brand A.D."/>
            <person name="Brent M.R."/>
            <person name="Brooks A.N."/>
            <person name="Brown R.H."/>
            <person name="Butlin R.K."/>
            <person name="Caggese C."/>
            <person name="Calvi B.R."/>
            <person name="Bernardo de Carvalho A."/>
            <person name="Caspi A."/>
            <person name="Castrezana S."/>
            <person name="Celniker S.E."/>
            <person name="Chang J.L."/>
            <person name="Chapple C."/>
            <person name="Chatterji S."/>
            <person name="Chinwalla A."/>
            <person name="Civetta A."/>
            <person name="Clifton S.W."/>
            <person name="Comeron J.M."/>
            <person name="Costello J.C."/>
            <person name="Coyne J.A."/>
            <person name="Daub J."/>
            <person name="David R.G."/>
            <person name="Delcher A.L."/>
            <person name="Delehaunty K."/>
            <person name="Do C.B."/>
            <person name="Ebling H."/>
            <person name="Edwards K."/>
            <person name="Eickbush T."/>
            <person name="Evans J.D."/>
            <person name="Filipski A."/>
            <person name="Findeiss S."/>
            <person name="Freyhult E."/>
            <person name="Fulton L."/>
            <person name="Fulton R."/>
            <person name="Garcia A.C."/>
            <person name="Gardiner A."/>
            <person name="Garfield D.A."/>
            <person name="Garvin B.E."/>
            <person name="Gibson G."/>
            <person name="Gilbert D."/>
            <person name="Gnerre S."/>
            <person name="Godfrey J."/>
            <person name="Good R."/>
            <person name="Gotea V."/>
            <person name="Gravely B."/>
            <person name="Greenberg A.J."/>
            <person name="Griffiths-Jones S."/>
            <person name="Gross S."/>
            <person name="Guigo R."/>
            <person name="Gustafson E.A."/>
            <person name="Haerty W."/>
            <person name="Hahn M.W."/>
            <person name="Halligan D.L."/>
            <person name="Halpern A.L."/>
            <person name="Halter G.M."/>
            <person name="Han M.V."/>
            <person name="Heger A."/>
            <person name="Hillier L."/>
            <person name="Hinrichs A.S."/>
            <person name="Holmes I."/>
            <person name="Hoskins R.A."/>
            <person name="Hubisz M.J."/>
            <person name="Hultmark D."/>
            <person name="Huntley M.A."/>
            <person name="Jaffe D.B."/>
            <person name="Jagadeeshan S."/>
            <person name="Jeck W.R."/>
            <person name="Johnson J."/>
            <person name="Jones C.D."/>
            <person name="Jordan W.C."/>
            <person name="Karpen G.H."/>
            <person name="Kataoka E."/>
            <person name="Keightley P.D."/>
            <person name="Kheradpour P."/>
            <person name="Kirkness E.F."/>
            <person name="Koerich L.B."/>
            <person name="Kristiansen K."/>
            <person name="Kudrna D."/>
            <person name="Kulathinal R.J."/>
            <person name="Kumar S."/>
            <person name="Kwok R."/>
            <person name="Lander E."/>
            <person name="Langley C.H."/>
            <person name="Lapoint R."/>
            <person name="Lazzaro B.P."/>
            <person name="Lee S.J."/>
            <person name="Levesque L."/>
            <person name="Li R."/>
            <person name="Lin C.F."/>
            <person name="Lin M.F."/>
            <person name="Lindblad-Toh K."/>
            <person name="Llopart A."/>
            <person name="Long M."/>
            <person name="Low L."/>
            <person name="Lozovsky E."/>
            <person name="Lu J."/>
            <person name="Luo M."/>
            <person name="Machado C.A."/>
            <person name="Makalowski W."/>
            <person name="Marzo M."/>
            <person name="Matsuda M."/>
            <person name="Matzkin L."/>
            <person name="McAllister B."/>
            <person name="McBride C.S."/>
            <person name="McKernan B."/>
            <person name="McKernan K."/>
            <person name="Mendez-Lago M."/>
            <person name="Minx P."/>
            <person name="Mollenhauer M.U."/>
            <person name="Montooth K."/>
            <person name="Mount S.M."/>
            <person name="Mu X."/>
            <person name="Myers E."/>
            <person name="Negre B."/>
            <person name="Newfeld S."/>
            <person name="Nielsen R."/>
            <person name="Noor M.A."/>
            <person name="O'Grady P."/>
            <person name="Pachter L."/>
            <person name="Papaceit M."/>
            <person name="Parisi M.J."/>
            <person name="Parisi M."/>
            <person name="Parts L."/>
            <person name="Pedersen J.S."/>
            <person name="Pesole G."/>
            <person name="Phillippy A.M."/>
            <person name="Ponting C.P."/>
            <person name="Pop M."/>
            <person name="Porcelli D."/>
            <person name="Powell J.R."/>
            <person name="Prohaska S."/>
            <person name="Pruitt K."/>
            <person name="Puig M."/>
            <person name="Quesneville H."/>
            <person name="Ram K.R."/>
            <person name="Rand D."/>
            <person name="Rasmussen M.D."/>
            <person name="Reed L.K."/>
            <person name="Reenan R."/>
            <person name="Reily A."/>
            <person name="Remington K.A."/>
            <person name="Rieger T.T."/>
            <person name="Ritchie M.G."/>
            <person name="Robin C."/>
            <person name="Rogers Y.H."/>
            <person name="Rohde C."/>
            <person name="Rozas J."/>
            <person name="Rubenfield M.J."/>
            <person name="Ruiz A."/>
            <person name="Russo S."/>
            <person name="Salzberg S.L."/>
            <person name="Sanchez-Gracia A."/>
            <person name="Saranga D.J."/>
            <person name="Sato H."/>
            <person name="Schaeffer S.W."/>
            <person name="Schatz M.C."/>
            <person name="Schlenke T."/>
            <person name="Schwartz R."/>
            <person name="Segarra C."/>
            <person name="Singh R.S."/>
            <person name="Sirot L."/>
            <person name="Sirota M."/>
            <person name="Sisneros N.B."/>
            <person name="Smith C.D."/>
            <person name="Smith T.F."/>
            <person name="Spieth J."/>
            <person name="Stage D.E."/>
            <person name="Stark A."/>
            <person name="Stephan W."/>
            <person name="Strausberg R.L."/>
            <person name="Strempel S."/>
            <person name="Sturgill D."/>
            <person name="Sutton G."/>
            <person name="Sutton G.G."/>
            <person name="Tao W."/>
            <person name="Teichmann S."/>
            <person name="Tobari Y.N."/>
            <person name="Tomimura Y."/>
            <person name="Tsolas J.M."/>
            <person name="Valente V.L."/>
            <person name="Venter E."/>
            <person name="Venter J.C."/>
            <person name="Vicario S."/>
            <person name="Vieira F.G."/>
            <person name="Vilella A.J."/>
            <person name="Villasante A."/>
            <person name="Walenz B."/>
            <person name="Wang J."/>
            <person name="Wasserman M."/>
            <person name="Watts T."/>
            <person name="Wilson D."/>
            <person name="Wilson R.K."/>
            <person name="Wing R.A."/>
            <person name="Wolfner M.F."/>
            <person name="Wong A."/>
            <person name="Wong G.K."/>
            <person name="Wu C.I."/>
            <person name="Wu G."/>
            <person name="Yamamoto D."/>
            <person name="Yang H.P."/>
            <person name="Yang S.P."/>
            <person name="Yorke J.A."/>
            <person name="Yoshida K."/>
            <person name="Zdobnov E."/>
            <person name="Zhang P."/>
            <person name="Zhang Y."/>
            <person name="Zimin A.V."/>
            <person name="Baldwin J."/>
            <person name="Abdouelleil A."/>
            <person name="Abdulkadir J."/>
            <person name="Abebe A."/>
            <person name="Abera B."/>
            <person name="Abreu J."/>
            <person name="Acer S.C."/>
            <person name="Aftuck L."/>
            <person name="Alexander A."/>
            <person name="An P."/>
            <person name="Anderson E."/>
            <person name="Anderson S."/>
            <person name="Arachi H."/>
            <person name="Azer M."/>
            <person name="Bachantsang P."/>
            <person name="Barry A."/>
            <person name="Bayul T."/>
            <person name="Berlin A."/>
            <person name="Bessette D."/>
            <person name="Bloom T."/>
            <person name="Blye J."/>
            <person name="Boguslavskiy L."/>
            <person name="Bonnet C."/>
            <person name="Boukhgalter B."/>
            <person name="Bourzgui I."/>
            <person name="Brown A."/>
            <person name="Cahill P."/>
            <person name="Channer S."/>
            <person name="Cheshatsang Y."/>
            <person name="Chuda L."/>
            <person name="Citroen M."/>
            <person name="Collymore A."/>
            <person name="Cooke P."/>
            <person name="Costello M."/>
            <person name="D'Aco K."/>
            <person name="Daza R."/>
            <person name="De Haan G."/>
            <person name="DeGray S."/>
            <person name="DeMaso C."/>
            <person name="Dhargay N."/>
            <person name="Dooley K."/>
            <person name="Dooley E."/>
            <person name="Doricent M."/>
            <person name="Dorje P."/>
            <person name="Dorjee K."/>
            <person name="Dupes A."/>
            <person name="Elong R."/>
            <person name="Falk J."/>
            <person name="Farina A."/>
            <person name="Faro S."/>
            <person name="Ferguson D."/>
            <person name="Fisher S."/>
            <person name="Foley C.D."/>
            <person name="Franke A."/>
            <person name="Friedrich D."/>
            <person name="Gadbois L."/>
            <person name="Gearin G."/>
            <person name="Gearin C.R."/>
            <person name="Giannoukos G."/>
            <person name="Goode T."/>
            <person name="Graham J."/>
            <person name="Grandbois E."/>
            <person name="Grewal S."/>
            <person name="Gyaltsen K."/>
            <person name="Hafez N."/>
            <person name="Hagos B."/>
            <person name="Hall J."/>
            <person name="Henson C."/>
            <person name="Hollinger A."/>
            <person name="Honan T."/>
            <person name="Huard M.D."/>
            <person name="Hughes L."/>
            <person name="Hurhula B."/>
            <person name="Husby M.E."/>
            <person name="Kamat A."/>
            <person name="Kanga B."/>
            <person name="Kashin S."/>
            <person name="Khazanovich D."/>
            <person name="Kisner P."/>
            <person name="Lance K."/>
            <person name="Lara M."/>
            <person name="Lee W."/>
            <person name="Lennon N."/>
            <person name="Letendre F."/>
            <person name="LeVine R."/>
            <person name="Lipovsky A."/>
            <person name="Liu X."/>
            <person name="Liu J."/>
            <person name="Liu S."/>
            <person name="Lokyitsang T."/>
            <person name="Lokyitsang Y."/>
            <person name="Lubonja R."/>
            <person name="Lui A."/>
            <person name="MacDonald P."/>
            <person name="Magnisalis V."/>
            <person name="Maru K."/>
            <person name="Matthews C."/>
            <person name="McCusker W."/>
            <person name="McDonough S."/>
            <person name="Mehta T."/>
            <person name="Meldrim J."/>
            <person name="Meneus L."/>
            <person name="Mihai O."/>
            <person name="Mihalev A."/>
            <person name="Mihova T."/>
            <person name="Mittelman R."/>
            <person name="Mlenga V."/>
            <person name="Montmayeur A."/>
            <person name="Mulrain L."/>
            <person name="Navidi A."/>
            <person name="Naylor J."/>
            <person name="Negash T."/>
            <person name="Nguyen T."/>
            <person name="Nguyen N."/>
            <person name="Nicol R."/>
            <person name="Norbu C."/>
            <person name="Norbu N."/>
            <person name="Novod N."/>
            <person name="O'Neill B."/>
            <person name="Osman S."/>
            <person name="Markiewicz E."/>
            <person name="Oyono O.L."/>
            <person name="Patti C."/>
            <person name="Phunkhang P."/>
            <person name="Pierre F."/>
            <person name="Priest M."/>
            <person name="Raghuraman S."/>
            <person name="Rege F."/>
            <person name="Reyes R."/>
            <person name="Rise C."/>
            <person name="Rogov P."/>
            <person name="Ross K."/>
            <person name="Ryan E."/>
            <person name="Settipalli S."/>
            <person name="Shea T."/>
            <person name="Sherpa N."/>
            <person name="Shi L."/>
            <person name="Shih D."/>
            <person name="Sparrow T."/>
            <person name="Spaulding J."/>
            <person name="Stalker J."/>
            <person name="Stange-Thomann N."/>
            <person name="Stavropoulos S."/>
            <person name="Stone C."/>
            <person name="Strader C."/>
            <person name="Tesfaye S."/>
            <person name="Thomson T."/>
            <person name="Thoulutsang Y."/>
            <person name="Thoulutsang D."/>
            <person name="Topham K."/>
            <person name="Topping I."/>
            <person name="Tsamla T."/>
            <person name="Vassiliev H."/>
            <person name="Vo A."/>
            <person name="Wangchuk T."/>
            <person name="Wangdi T."/>
            <person name="Weiand M."/>
            <person name="Wilkinson J."/>
            <person name="Wilson A."/>
            <person name="Yadav S."/>
            <person name="Young G."/>
            <person name="Yu Q."/>
            <person name="Zembek L."/>
            <person name="Zhong D."/>
            <person name="Zimmer A."/>
            <person name="Zwirko Z."/>
            <person name="Jaffe D.B."/>
            <person name="Alvarez P."/>
            <person name="Brockman W."/>
            <person name="Butler J."/>
            <person name="Chin C."/>
            <person name="Gnerre S."/>
            <person name="Grabherr M."/>
            <person name="Kleber M."/>
            <person name="Mauceli E."/>
            <person name="MacCallum I."/>
        </authorList>
    </citation>
    <scope>NUCLEOTIDE SEQUENCE [LARGE SCALE GENOMIC DNA]</scope>
    <source>
        <strain evidence="7">Tucson 15010-1051.87</strain>
    </source>
</reference>
<dbReference type="Proteomes" id="UP000008792">
    <property type="component" value="Unassembled WGS sequence"/>
</dbReference>
<accession>B4MEZ7</accession>
<dbReference type="KEGG" id="dvi:6636210"/>
<feature type="region of interest" description="Disordered" evidence="4">
    <location>
        <begin position="811"/>
        <end position="1071"/>
    </location>
</feature>
<feature type="region of interest" description="Disordered" evidence="4">
    <location>
        <begin position="446"/>
        <end position="512"/>
    </location>
</feature>
<evidence type="ECO:0000256" key="4">
    <source>
        <dbReference type="SAM" id="MobiDB-lite"/>
    </source>
</evidence>